<name>A0A075MRH7_9ARCH</name>
<evidence type="ECO:0000313" key="1">
    <source>
        <dbReference type="EMBL" id="AIF84151.1"/>
    </source>
</evidence>
<dbReference type="AlphaFoldDB" id="A0A075MRH7"/>
<proteinExistence type="predicted"/>
<dbReference type="GeneID" id="41597829"/>
<gene>
    <name evidence="1" type="ORF">NTE_02096</name>
</gene>
<keyword evidence="2" id="KW-1185">Reference proteome</keyword>
<sequence length="84" mass="9606">MNRLSITLNDFLEEKLRGIQGDLIKGRKQDISFTTVVNMVLLGGILGSRYLKKDDWQAIKDFLDDQQINLDAEGLTDNYVNMTK</sequence>
<evidence type="ECO:0000313" key="2">
    <source>
        <dbReference type="Proteomes" id="UP000028194"/>
    </source>
</evidence>
<organism evidence="1 2">
    <name type="scientific">Candidatus Nitrososphaera evergladensis SR1</name>
    <dbReference type="NCBI Taxonomy" id="1459636"/>
    <lineage>
        <taxon>Archaea</taxon>
        <taxon>Nitrososphaerota</taxon>
        <taxon>Nitrososphaeria</taxon>
        <taxon>Nitrososphaerales</taxon>
        <taxon>Nitrososphaeraceae</taxon>
        <taxon>Nitrososphaera</taxon>
    </lineage>
</organism>
<dbReference type="HOGENOM" id="CLU_2519586_0_0_2"/>
<dbReference type="KEGG" id="nev:NTE_02096"/>
<dbReference type="RefSeq" id="WP_148700778.1">
    <property type="nucleotide sequence ID" value="NZ_CP007174.1"/>
</dbReference>
<dbReference type="EMBL" id="CP007174">
    <property type="protein sequence ID" value="AIF84151.1"/>
    <property type="molecule type" value="Genomic_DNA"/>
</dbReference>
<reference evidence="1 2" key="1">
    <citation type="journal article" date="2014" name="PLoS ONE">
        <title>Genome Sequence of Candidatus Nitrososphaera evergladensis from Group I.1b Enriched from Everglades Soil Reveals Novel Genomic Features of the Ammonia-Oxidizing Archaea.</title>
        <authorList>
            <person name="Zhalnina K.V."/>
            <person name="Dias R."/>
            <person name="Leonard M.T."/>
            <person name="Dorr de Quadros P."/>
            <person name="Camargo F.A."/>
            <person name="Drew J.C."/>
            <person name="Farmerie W.G."/>
            <person name="Daroub S.H."/>
            <person name="Triplett E.W."/>
        </authorList>
    </citation>
    <scope>NUCLEOTIDE SEQUENCE [LARGE SCALE GENOMIC DNA]</scope>
    <source>
        <strain evidence="1 2">SR1</strain>
    </source>
</reference>
<protein>
    <submittedName>
        <fullName evidence="1">Uncharacterized protein</fullName>
    </submittedName>
</protein>
<accession>A0A075MRH7</accession>
<dbReference type="Proteomes" id="UP000028194">
    <property type="component" value="Chromosome"/>
</dbReference>